<evidence type="ECO:0000313" key="2">
    <source>
        <dbReference type="EMBL" id="KAF5872481.1"/>
    </source>
</evidence>
<accession>A0A8H6ARZ0</accession>
<evidence type="ECO:0000313" key="3">
    <source>
        <dbReference type="Proteomes" id="UP000531561"/>
    </source>
</evidence>
<feature type="region of interest" description="Disordered" evidence="1">
    <location>
        <begin position="1"/>
        <end position="21"/>
    </location>
</feature>
<sequence>MNCERADHPEKTTRGSSNLLGASGSERILSYQVKIETFGACEAMNAQNPSVVLLAQPRLSLRATRLNRHQFPVLNIEIQLFADQDMLLIFVAKCHSSVQLDRIYIN</sequence>
<evidence type="ECO:0000256" key="1">
    <source>
        <dbReference type="SAM" id="MobiDB-lite"/>
    </source>
</evidence>
<protein>
    <submittedName>
        <fullName evidence="2">Uncharacterized protein</fullName>
    </submittedName>
</protein>
<dbReference type="EMBL" id="JABFCT010000010">
    <property type="protein sequence ID" value="KAF5872481.1"/>
    <property type="molecule type" value="Genomic_DNA"/>
</dbReference>
<gene>
    <name evidence="2" type="ORF">Bfra_005842</name>
</gene>
<feature type="compositionally biased region" description="Basic and acidic residues" evidence="1">
    <location>
        <begin position="1"/>
        <end position="13"/>
    </location>
</feature>
<proteinExistence type="predicted"/>
<comment type="caution">
    <text evidence="2">The sequence shown here is derived from an EMBL/GenBank/DDBJ whole genome shotgun (WGS) entry which is preliminary data.</text>
</comment>
<reference evidence="2 3" key="1">
    <citation type="journal article" date="2020" name="Phytopathology">
        <title>A high-quality genome resource of Botrytis fragariae, a new and rapidly spreading fungal pathogen causing strawberry gray mold in the U.S.A.</title>
        <authorList>
            <person name="Wu Y."/>
            <person name="Saski C.A."/>
            <person name="Schnabel G."/>
            <person name="Xiao S."/>
            <person name="Hu M."/>
        </authorList>
    </citation>
    <scope>NUCLEOTIDE SEQUENCE [LARGE SCALE GENOMIC DNA]</scope>
    <source>
        <strain evidence="2 3">BVB16</strain>
    </source>
</reference>
<dbReference type="RefSeq" id="XP_037191427.1">
    <property type="nucleotide sequence ID" value="XM_037336217.1"/>
</dbReference>
<dbReference type="GeneID" id="59259909"/>
<dbReference type="AlphaFoldDB" id="A0A8H6ARZ0"/>
<dbReference type="Proteomes" id="UP000531561">
    <property type="component" value="Unassembled WGS sequence"/>
</dbReference>
<name>A0A8H6ARZ0_9HELO</name>
<keyword evidence="3" id="KW-1185">Reference proteome</keyword>
<organism evidence="2 3">
    <name type="scientific">Botrytis fragariae</name>
    <dbReference type="NCBI Taxonomy" id="1964551"/>
    <lineage>
        <taxon>Eukaryota</taxon>
        <taxon>Fungi</taxon>
        <taxon>Dikarya</taxon>
        <taxon>Ascomycota</taxon>
        <taxon>Pezizomycotina</taxon>
        <taxon>Leotiomycetes</taxon>
        <taxon>Helotiales</taxon>
        <taxon>Sclerotiniaceae</taxon>
        <taxon>Botrytis</taxon>
    </lineage>
</organism>